<comment type="caution">
    <text evidence="2">The sequence shown here is derived from an EMBL/GenBank/DDBJ whole genome shotgun (WGS) entry which is preliminary data.</text>
</comment>
<dbReference type="AlphaFoldDB" id="A0AAD8K969"/>
<keyword evidence="1" id="KW-0472">Membrane</keyword>
<feature type="transmembrane region" description="Helical" evidence="1">
    <location>
        <begin position="39"/>
        <end position="59"/>
    </location>
</feature>
<dbReference type="EMBL" id="JAUHHV010000007">
    <property type="protein sequence ID" value="KAK1417383.1"/>
    <property type="molecule type" value="Genomic_DNA"/>
</dbReference>
<protein>
    <submittedName>
        <fullName evidence="2">Uncharacterized protein</fullName>
    </submittedName>
</protein>
<sequence length="66" mass="7349">MLIHASRNDLDNDCRGWFNFESLSNILPLMACFAKKCPGLVFCLGSITFAMLFSVSMHFDSDGNVV</sequence>
<evidence type="ECO:0000256" key="1">
    <source>
        <dbReference type="SAM" id="Phobius"/>
    </source>
</evidence>
<evidence type="ECO:0000313" key="3">
    <source>
        <dbReference type="Proteomes" id="UP001229421"/>
    </source>
</evidence>
<reference evidence="2" key="1">
    <citation type="journal article" date="2023" name="bioRxiv">
        <title>Improved chromosome-level genome assembly for marigold (Tagetes erecta).</title>
        <authorList>
            <person name="Jiang F."/>
            <person name="Yuan L."/>
            <person name="Wang S."/>
            <person name="Wang H."/>
            <person name="Xu D."/>
            <person name="Wang A."/>
            <person name="Fan W."/>
        </authorList>
    </citation>
    <scope>NUCLEOTIDE SEQUENCE</scope>
    <source>
        <strain evidence="2">WSJ</strain>
        <tissue evidence="2">Leaf</tissue>
    </source>
</reference>
<dbReference type="Proteomes" id="UP001229421">
    <property type="component" value="Unassembled WGS sequence"/>
</dbReference>
<proteinExistence type="predicted"/>
<keyword evidence="1" id="KW-1133">Transmembrane helix</keyword>
<gene>
    <name evidence="2" type="ORF">QVD17_26510</name>
</gene>
<organism evidence="2 3">
    <name type="scientific">Tagetes erecta</name>
    <name type="common">African marigold</name>
    <dbReference type="NCBI Taxonomy" id="13708"/>
    <lineage>
        <taxon>Eukaryota</taxon>
        <taxon>Viridiplantae</taxon>
        <taxon>Streptophyta</taxon>
        <taxon>Embryophyta</taxon>
        <taxon>Tracheophyta</taxon>
        <taxon>Spermatophyta</taxon>
        <taxon>Magnoliopsida</taxon>
        <taxon>eudicotyledons</taxon>
        <taxon>Gunneridae</taxon>
        <taxon>Pentapetalae</taxon>
        <taxon>asterids</taxon>
        <taxon>campanulids</taxon>
        <taxon>Asterales</taxon>
        <taxon>Asteraceae</taxon>
        <taxon>Asteroideae</taxon>
        <taxon>Heliantheae alliance</taxon>
        <taxon>Tageteae</taxon>
        <taxon>Tagetes</taxon>
    </lineage>
</organism>
<keyword evidence="3" id="KW-1185">Reference proteome</keyword>
<name>A0AAD8K969_TARER</name>
<evidence type="ECO:0000313" key="2">
    <source>
        <dbReference type="EMBL" id="KAK1417383.1"/>
    </source>
</evidence>
<keyword evidence="1" id="KW-0812">Transmembrane</keyword>
<accession>A0AAD8K969</accession>